<sequence>MAAILARADRCAWGWAYGGHDAPVPWLWLMMRTMAECRVAWTTASLPRLLGLARALVEVAFQRYRMDAHMLWTGIRPRQTDETTDVADDHSAWPHASHGPVIRVGDRYTEAACDADCIVQGLGLGMTFGSPGDAHVAAMLGLVAFAAALWRIQATASIWQGALQPLGRRRRARSVQPCTDDEATRAAWHNATASDKLPLFLMDAVDHLVHAPDPMSEMGAIEFRYNLYLVGALLAKPDASAIEIRVARGSSRAITTLHLVPEDCGDALGLAALAIAHDLFSSITIHPSGRTLTWHDGWLAAASRALAVEPIGGWLSRDHVQRVLCMAQTARTVIRARIAAAERNERARSDRHQGASIETRLHLISSDAPGSTVGRTPPQGLAPDETVAWTRGVALLDRDGMWSHANDVILADAQRKCAIATTHLDVLVRTTERLLALQHLIDHLPDTCA</sequence>
<protein>
    <submittedName>
        <fullName evidence="1">Uncharacterized protein</fullName>
    </submittedName>
</protein>
<dbReference type="GeneID" id="23461960"/>
<proteinExistence type="predicted"/>
<accession>A0A0B5IWG6</accession>
<dbReference type="RefSeq" id="YP_009119278.1">
    <property type="nucleotide sequence ID" value="NC_026440.1"/>
</dbReference>
<evidence type="ECO:0000313" key="1">
    <source>
        <dbReference type="EMBL" id="AJF97043.1"/>
    </source>
</evidence>
<name>A0A0B5IWG6_9VIRU</name>
<organism evidence="1 2">
    <name type="scientific">Pandoravirus inopinatum</name>
    <dbReference type="NCBI Taxonomy" id="1605721"/>
    <lineage>
        <taxon>Viruses</taxon>
        <taxon>Pandoravirus</taxon>
    </lineage>
</organism>
<evidence type="ECO:0000313" key="2">
    <source>
        <dbReference type="Proteomes" id="UP000202511"/>
    </source>
</evidence>
<dbReference type="EMBL" id="KP136319">
    <property type="protein sequence ID" value="AJF97043.1"/>
    <property type="molecule type" value="Genomic_DNA"/>
</dbReference>
<dbReference type="Proteomes" id="UP000202511">
    <property type="component" value="Segment"/>
</dbReference>
<dbReference type="KEGG" id="vg:23461960"/>
<reference evidence="1 2" key="1">
    <citation type="journal article" date="2015" name="Parasitol. Res.">
        <title>Viruses in close associations with free-living amoebae.</title>
        <authorList>
            <person name="Scheid P."/>
        </authorList>
    </citation>
    <scope>NUCLEOTIDE SEQUENCE [LARGE SCALE GENOMIC DNA]</scope>
    <source>
        <strain evidence="1">KlaHel</strain>
    </source>
</reference>